<evidence type="ECO:0000313" key="3">
    <source>
        <dbReference type="EMBL" id="RXK40766.1"/>
    </source>
</evidence>
<evidence type="ECO:0000256" key="1">
    <source>
        <dbReference type="SAM" id="MobiDB-lite"/>
    </source>
</evidence>
<dbReference type="GO" id="GO:0003677">
    <property type="term" value="F:DNA binding"/>
    <property type="evidence" value="ECO:0007669"/>
    <property type="project" value="InterPro"/>
</dbReference>
<dbReference type="OrthoDB" id="1938591at2759"/>
<feature type="compositionally biased region" description="Pro residues" evidence="1">
    <location>
        <begin position="772"/>
        <end position="786"/>
    </location>
</feature>
<dbReference type="Gene3D" id="1.10.150.60">
    <property type="entry name" value="ARID DNA-binding domain"/>
    <property type="match status" value="1"/>
</dbReference>
<feature type="compositionally biased region" description="Low complexity" evidence="1">
    <location>
        <begin position="609"/>
        <end position="653"/>
    </location>
</feature>
<dbReference type="SUPFAM" id="SSF46774">
    <property type="entry name" value="ARID-like"/>
    <property type="match status" value="1"/>
</dbReference>
<feature type="region of interest" description="Disordered" evidence="1">
    <location>
        <begin position="672"/>
        <end position="816"/>
    </location>
</feature>
<evidence type="ECO:0000259" key="2">
    <source>
        <dbReference type="PROSITE" id="PS51011"/>
    </source>
</evidence>
<feature type="compositionally biased region" description="Polar residues" evidence="1">
    <location>
        <begin position="672"/>
        <end position="691"/>
    </location>
</feature>
<feature type="compositionally biased region" description="Polar residues" evidence="1">
    <location>
        <begin position="1063"/>
        <end position="1074"/>
    </location>
</feature>
<feature type="region of interest" description="Disordered" evidence="1">
    <location>
        <begin position="1263"/>
        <end position="1470"/>
    </location>
</feature>
<proteinExistence type="predicted"/>
<name>A0A4Q1BS04_TREME</name>
<feature type="region of interest" description="Disordered" evidence="1">
    <location>
        <begin position="1557"/>
        <end position="1582"/>
    </location>
</feature>
<feature type="region of interest" description="Disordered" evidence="1">
    <location>
        <begin position="442"/>
        <end position="523"/>
    </location>
</feature>
<feature type="region of interest" description="Disordered" evidence="1">
    <location>
        <begin position="324"/>
        <end position="392"/>
    </location>
</feature>
<feature type="region of interest" description="Disordered" evidence="1">
    <location>
        <begin position="1044"/>
        <end position="1096"/>
    </location>
</feature>
<organism evidence="3 4">
    <name type="scientific">Tremella mesenterica</name>
    <name type="common">Jelly fungus</name>
    <dbReference type="NCBI Taxonomy" id="5217"/>
    <lineage>
        <taxon>Eukaryota</taxon>
        <taxon>Fungi</taxon>
        <taxon>Dikarya</taxon>
        <taxon>Basidiomycota</taxon>
        <taxon>Agaricomycotina</taxon>
        <taxon>Tremellomycetes</taxon>
        <taxon>Tremellales</taxon>
        <taxon>Tremellaceae</taxon>
        <taxon>Tremella</taxon>
    </lineage>
</organism>
<feature type="compositionally biased region" description="Polar residues" evidence="1">
    <location>
        <begin position="1308"/>
        <end position="1318"/>
    </location>
</feature>
<dbReference type="Pfam" id="PF01388">
    <property type="entry name" value="ARID"/>
    <property type="match status" value="1"/>
</dbReference>
<feature type="compositionally biased region" description="Polar residues" evidence="1">
    <location>
        <begin position="371"/>
        <end position="384"/>
    </location>
</feature>
<accession>A0A4Q1BS04</accession>
<feature type="domain" description="ARID" evidence="2">
    <location>
        <begin position="813"/>
        <end position="911"/>
    </location>
</feature>
<feature type="region of interest" description="Disordered" evidence="1">
    <location>
        <begin position="198"/>
        <end position="249"/>
    </location>
</feature>
<feature type="compositionally biased region" description="Low complexity" evidence="1">
    <location>
        <begin position="1086"/>
        <end position="1096"/>
    </location>
</feature>
<dbReference type="PROSITE" id="PS51011">
    <property type="entry name" value="ARID"/>
    <property type="match status" value="1"/>
</dbReference>
<feature type="compositionally biased region" description="Low complexity" evidence="1">
    <location>
        <begin position="324"/>
        <end position="348"/>
    </location>
</feature>
<keyword evidence="4" id="KW-1185">Reference proteome</keyword>
<dbReference type="STRING" id="5217.A0A4Q1BS04"/>
<feature type="compositionally biased region" description="Polar residues" evidence="1">
    <location>
        <begin position="452"/>
        <end position="468"/>
    </location>
</feature>
<feature type="compositionally biased region" description="Low complexity" evidence="1">
    <location>
        <begin position="923"/>
        <end position="932"/>
    </location>
</feature>
<feature type="compositionally biased region" description="Low complexity" evidence="1">
    <location>
        <begin position="1364"/>
        <end position="1376"/>
    </location>
</feature>
<reference evidence="3 4" key="1">
    <citation type="submission" date="2016-06" db="EMBL/GenBank/DDBJ databases">
        <title>Evolution of pathogenesis and genome organization in the Tremellales.</title>
        <authorList>
            <person name="Cuomo C."/>
            <person name="Litvintseva A."/>
            <person name="Heitman J."/>
            <person name="Chen Y."/>
            <person name="Sun S."/>
            <person name="Springer D."/>
            <person name="Dromer F."/>
            <person name="Young S."/>
            <person name="Zeng Q."/>
            <person name="Chapman S."/>
            <person name="Gujja S."/>
            <person name="Saif S."/>
            <person name="Birren B."/>
        </authorList>
    </citation>
    <scope>NUCLEOTIDE SEQUENCE [LARGE SCALE GENOMIC DNA]</scope>
    <source>
        <strain evidence="3 4">ATCC 28783</strain>
    </source>
</reference>
<feature type="region of interest" description="Disordered" evidence="1">
    <location>
        <begin position="68"/>
        <end position="129"/>
    </location>
</feature>
<feature type="region of interest" description="Disordered" evidence="1">
    <location>
        <begin position="922"/>
        <end position="993"/>
    </location>
</feature>
<feature type="compositionally biased region" description="Low complexity" evidence="1">
    <location>
        <begin position="101"/>
        <end position="113"/>
    </location>
</feature>
<feature type="compositionally biased region" description="Low complexity" evidence="1">
    <location>
        <begin position="442"/>
        <end position="451"/>
    </location>
</feature>
<gene>
    <name evidence="3" type="ORF">M231_02018</name>
</gene>
<dbReference type="Proteomes" id="UP000289152">
    <property type="component" value="Unassembled WGS sequence"/>
</dbReference>
<feature type="compositionally biased region" description="Low complexity" evidence="1">
    <location>
        <begin position="696"/>
        <end position="742"/>
    </location>
</feature>
<feature type="region of interest" description="Disordered" evidence="1">
    <location>
        <begin position="609"/>
        <end position="659"/>
    </location>
</feature>
<dbReference type="InParanoid" id="A0A4Q1BS04"/>
<feature type="compositionally biased region" description="Basic and acidic residues" evidence="1">
    <location>
        <begin position="1395"/>
        <end position="1418"/>
    </location>
</feature>
<comment type="caution">
    <text evidence="3">The sequence shown here is derived from an EMBL/GenBank/DDBJ whole genome shotgun (WGS) entry which is preliminary data.</text>
</comment>
<dbReference type="InterPro" id="IPR036431">
    <property type="entry name" value="ARID_dom_sf"/>
</dbReference>
<evidence type="ECO:0000313" key="4">
    <source>
        <dbReference type="Proteomes" id="UP000289152"/>
    </source>
</evidence>
<feature type="compositionally biased region" description="Low complexity" evidence="1">
    <location>
        <begin position="228"/>
        <end position="245"/>
    </location>
</feature>
<feature type="compositionally biased region" description="Pro residues" evidence="1">
    <location>
        <begin position="1278"/>
        <end position="1307"/>
    </location>
</feature>
<dbReference type="EMBL" id="SDIL01000015">
    <property type="protein sequence ID" value="RXK40766.1"/>
    <property type="molecule type" value="Genomic_DNA"/>
</dbReference>
<feature type="compositionally biased region" description="Basic and acidic residues" evidence="1">
    <location>
        <begin position="1460"/>
        <end position="1470"/>
    </location>
</feature>
<feature type="compositionally biased region" description="Basic and acidic residues" evidence="1">
    <location>
        <begin position="68"/>
        <end position="82"/>
    </location>
</feature>
<feature type="compositionally biased region" description="Low complexity" evidence="1">
    <location>
        <begin position="943"/>
        <end position="966"/>
    </location>
</feature>
<protein>
    <recommendedName>
        <fullName evidence="2">ARID domain-containing protein</fullName>
    </recommendedName>
</protein>
<feature type="compositionally biased region" description="Pro residues" evidence="1">
    <location>
        <begin position="933"/>
        <end position="942"/>
    </location>
</feature>
<feature type="compositionally biased region" description="Low complexity" evidence="1">
    <location>
        <begin position="1044"/>
        <end position="1056"/>
    </location>
</feature>
<sequence>MPDPLPPNLLEASLMHAFRAQAQAQGRNFDPANYSFPQPPQGYNPSNPQIPISSFLQVYQRIQSQESAKLDLERQEQGHPSHTDTSPDPPPPSQSDMNTYQMPQQQQMNQGHPGHMGGNMNGGNQSQGVMTGNLAMMGQMNPQTMQMLQGNNGRMNMPNGMPVNQVPGMPPAGTPHQQFVRPQGIQAMANPATNPYNMHTHQQGLGPGQGGENEQGRRQAALQSMLSNPNMTQNMPQTQPQQLPQQPMPHAPQETIVMLDAWLRSQPNIEAEYLSRHGGDRMAMLLDLSRVVPAHMLNRLQLGSLQPQQQSQLQQQQQGQIIQQQQSQQQQYHQQQPPQAPTTLAPQQRTPHIVGVNGGLAPAPSGPTYPTPQMQNVRPPQQMGQLPPRPPQEIDYQSLQNTLQGQFAGMHNDAQKQILALQAMKERQQRQGLVTPQIAQAQALPQASPQPMTAQSIAQQPQHMRTLSQSQPRPPPPPQTHAPMQQPQPPQIQQMQPLQQQQQQSQPRPPLQQNVSGDNPTRAGFVHAVQNMPNDALHRALDSMIARLRLALPNNTNTDMIKAYILHTIAECKKRNVAISGPTQEALSQLFGNSELLQMRWDQLGQIAHRQQQFAQQNSRPPPQQQQQQQQQPQHQSAMTSSQPGPSQTGSQTNPIDISTPAISMQTPQQMFQSNTAGPGSTPLQQVQQMSHVGMQQRQQQQHQQQQQHLNQQQQQQLSQQQQHQQQQQQQQQQHQQQQQKLQPPPPQQQQHHRATSFGNDAQRPVQQSQPPSMPPQPPFQQPQPQLPAGSQIPNTSAPDAPKPWHGMNFSQEPINLPPDKFMQLVRSMNGNPQLVFPTIDGKPLDLHQLFNLVHRNGGSAHLAGNLASWQTFGAMLGFAEHGVAKSTPQIAVQIMSCYRGLLAKTESFIYDKVYQTKLVNGQIPPRNQQPPQQAPPPPPQAQPMTQQSSSSQFAQPAPSSLPPSQIMQPPPQKPSQLPHMPRGPQGPSSMSTQAISSQFLDAVAKGPQMAMNDQQRKILEEARRLSFGQQQGQFQAPPLGQNIQQQVPQQTQMSQPRPPIPQTSLSNPTSVPQIQGLPQLPMGATGPSTHTQPTQQQTQNLIALQAFKSNPGHVMQFRSKEDSIRARFQNVANKVQTFSDEDRRRYDAEVRALQPTAQDMRSRIVKYILAAAERLSIDDVSHAGQMITWYLLAFMALEGIEAGRYMFTIDEVVRLGKTLSNGQNKISDLIQQALNQSNEGSVNLRRLFTAIDNANISTPIIAPPSVPPPASQTLPTAPAPVPAPAPAPPVTSAPPPAPVPMRPPSTIPVQSAHQPQSAKPPTPQMDANASRLPQGLRVEDLKPPPARRQKKNAATSTPTPKLASAPTPVPAAAPEKTPHEDKPSPSTGVKGKRKRDEEKSETGKRTSKENKTGDKTDKKRKATETAPTPTAPTPAVPKNALHIDFAAKPEPAPEPEPEPPARDPKHEENLEFLAELQRLEEGTAEGDVMQAFVEALESYEQAKEAAAKARAEAATAKPPPQLPPLGLGVVGAPSGFMLNDDALFAEYLDSAHLDEDLPTPDLLITDQPDEAGGETSPESVRTVASASALRNGIVGSLTQDKSIDPASLKTVGEFKPLIPDKEGRKEVIINVSPRTRSYNGSIFTGWYEDETWA</sequence>
<dbReference type="InterPro" id="IPR001606">
    <property type="entry name" value="ARID_dom"/>
</dbReference>
<feature type="compositionally biased region" description="Pro residues" evidence="1">
    <location>
        <begin position="472"/>
        <end position="490"/>
    </location>
</feature>
<feature type="region of interest" description="Disordered" evidence="1">
    <location>
        <begin position="22"/>
        <end position="51"/>
    </location>
</feature>
<feature type="compositionally biased region" description="Low complexity" evidence="1">
    <location>
        <begin position="491"/>
        <end position="506"/>
    </location>
</feature>